<evidence type="ECO:0000259" key="7">
    <source>
        <dbReference type="Pfam" id="PF17827"/>
    </source>
</evidence>
<reference evidence="8 9" key="1">
    <citation type="submission" date="2019-11" db="EMBL/GenBank/DDBJ databases">
        <title>Characterisation of Fundicoccus ignavus gen. nov. sp. nov., a novel genus of the family Aerococcaceae isolated from bulk tank milk.</title>
        <authorList>
            <person name="Siebert A."/>
            <person name="Huptas C."/>
            <person name="Wenning M."/>
            <person name="Scherer S."/>
            <person name="Doll E.V."/>
        </authorList>
    </citation>
    <scope>NUCLEOTIDE SEQUENCE [LARGE SCALE GENOMIC DNA]</scope>
    <source>
        <strain evidence="8 9">WS4759</strain>
    </source>
</reference>
<evidence type="ECO:0000256" key="5">
    <source>
        <dbReference type="ARBA" id="ARBA00048391"/>
    </source>
</evidence>
<name>A0A6I2GPW9_9LACT</name>
<dbReference type="EMBL" id="WJQS01000004">
    <property type="protein sequence ID" value="MRI85495.1"/>
    <property type="molecule type" value="Genomic_DNA"/>
</dbReference>
<dbReference type="Pfam" id="PF17827">
    <property type="entry name" value="PrmC_N"/>
    <property type="match status" value="1"/>
</dbReference>
<protein>
    <recommendedName>
        <fullName evidence="1">peptide chain release factor N(5)-glutamine methyltransferase</fullName>
        <ecNumber evidence="1">2.1.1.297</ecNumber>
    </recommendedName>
</protein>
<organism evidence="8 9">
    <name type="scientific">Fundicoccus ignavus</name>
    <dbReference type="NCBI Taxonomy" id="2664442"/>
    <lineage>
        <taxon>Bacteria</taxon>
        <taxon>Bacillati</taxon>
        <taxon>Bacillota</taxon>
        <taxon>Bacilli</taxon>
        <taxon>Lactobacillales</taxon>
        <taxon>Aerococcaceae</taxon>
        <taxon>Fundicoccus</taxon>
    </lineage>
</organism>
<dbReference type="AlphaFoldDB" id="A0A6I2GPW9"/>
<gene>
    <name evidence="8" type="primary">prmC</name>
    <name evidence="8" type="ORF">GIY09_06335</name>
</gene>
<dbReference type="InterPro" id="IPR007848">
    <property type="entry name" value="Small_mtfrase_dom"/>
</dbReference>
<dbReference type="Gene3D" id="1.10.8.10">
    <property type="entry name" value="DNA helicase RuvA subunit, C-terminal domain"/>
    <property type="match status" value="1"/>
</dbReference>
<keyword evidence="3 8" id="KW-0808">Transferase</keyword>
<dbReference type="CDD" id="cd02440">
    <property type="entry name" value="AdoMet_MTases"/>
    <property type="match status" value="1"/>
</dbReference>
<dbReference type="GO" id="GO:0003676">
    <property type="term" value="F:nucleic acid binding"/>
    <property type="evidence" value="ECO:0007669"/>
    <property type="project" value="InterPro"/>
</dbReference>
<dbReference type="PANTHER" id="PTHR18895">
    <property type="entry name" value="HEMK METHYLTRANSFERASE"/>
    <property type="match status" value="1"/>
</dbReference>
<dbReference type="GO" id="GO:0032259">
    <property type="term" value="P:methylation"/>
    <property type="evidence" value="ECO:0007669"/>
    <property type="project" value="UniProtKB-KW"/>
</dbReference>
<evidence type="ECO:0000256" key="3">
    <source>
        <dbReference type="ARBA" id="ARBA00022679"/>
    </source>
</evidence>
<keyword evidence="4" id="KW-0949">S-adenosyl-L-methionine</keyword>
<dbReference type="InterPro" id="IPR050320">
    <property type="entry name" value="N5-glutamine_MTase"/>
</dbReference>
<evidence type="ECO:0000313" key="9">
    <source>
        <dbReference type="Proteomes" id="UP000430975"/>
    </source>
</evidence>
<keyword evidence="2 8" id="KW-0489">Methyltransferase</keyword>
<dbReference type="InterPro" id="IPR002052">
    <property type="entry name" value="DNA_methylase_N6_adenine_CS"/>
</dbReference>
<dbReference type="Pfam" id="PF05175">
    <property type="entry name" value="MTS"/>
    <property type="match status" value="1"/>
</dbReference>
<comment type="catalytic activity">
    <reaction evidence="5">
        <text>L-glutaminyl-[peptide chain release factor] + S-adenosyl-L-methionine = N(5)-methyl-L-glutaminyl-[peptide chain release factor] + S-adenosyl-L-homocysteine + H(+)</text>
        <dbReference type="Rhea" id="RHEA:42896"/>
        <dbReference type="Rhea" id="RHEA-COMP:10271"/>
        <dbReference type="Rhea" id="RHEA-COMP:10272"/>
        <dbReference type="ChEBI" id="CHEBI:15378"/>
        <dbReference type="ChEBI" id="CHEBI:30011"/>
        <dbReference type="ChEBI" id="CHEBI:57856"/>
        <dbReference type="ChEBI" id="CHEBI:59789"/>
        <dbReference type="ChEBI" id="CHEBI:61891"/>
        <dbReference type="EC" id="2.1.1.297"/>
    </reaction>
</comment>
<dbReference type="SUPFAM" id="SSF53335">
    <property type="entry name" value="S-adenosyl-L-methionine-dependent methyltransferases"/>
    <property type="match status" value="1"/>
</dbReference>
<dbReference type="RefSeq" id="WP_153863502.1">
    <property type="nucleotide sequence ID" value="NZ_WJQS01000004.1"/>
</dbReference>
<keyword evidence="9" id="KW-1185">Reference proteome</keyword>
<dbReference type="InterPro" id="IPR029063">
    <property type="entry name" value="SAM-dependent_MTases_sf"/>
</dbReference>
<dbReference type="PANTHER" id="PTHR18895:SF74">
    <property type="entry name" value="MTRF1L RELEASE FACTOR GLUTAMINE METHYLTRANSFERASE"/>
    <property type="match status" value="1"/>
</dbReference>
<dbReference type="EC" id="2.1.1.297" evidence="1"/>
<comment type="caution">
    <text evidence="8">The sequence shown here is derived from an EMBL/GenBank/DDBJ whole genome shotgun (WGS) entry which is preliminary data.</text>
</comment>
<evidence type="ECO:0000256" key="1">
    <source>
        <dbReference type="ARBA" id="ARBA00012771"/>
    </source>
</evidence>
<dbReference type="InterPro" id="IPR040758">
    <property type="entry name" value="PrmC_N"/>
</dbReference>
<dbReference type="NCBIfam" id="TIGR03534">
    <property type="entry name" value="RF_mod_PrmC"/>
    <property type="match status" value="1"/>
</dbReference>
<dbReference type="NCBIfam" id="TIGR00536">
    <property type="entry name" value="hemK_fam"/>
    <property type="match status" value="1"/>
</dbReference>
<evidence type="ECO:0000256" key="2">
    <source>
        <dbReference type="ARBA" id="ARBA00022603"/>
    </source>
</evidence>
<feature type="domain" description="Release factor glutamine methyltransferase N-terminal" evidence="7">
    <location>
        <begin position="11"/>
        <end position="79"/>
    </location>
</feature>
<evidence type="ECO:0000259" key="6">
    <source>
        <dbReference type="Pfam" id="PF05175"/>
    </source>
</evidence>
<accession>A0A6I2GPW9</accession>
<dbReference type="PROSITE" id="PS00092">
    <property type="entry name" value="N6_MTASE"/>
    <property type="match status" value="1"/>
</dbReference>
<proteinExistence type="predicted"/>
<evidence type="ECO:0000313" key="8">
    <source>
        <dbReference type="EMBL" id="MRI85495.1"/>
    </source>
</evidence>
<dbReference type="Proteomes" id="UP000430975">
    <property type="component" value="Unassembled WGS sequence"/>
</dbReference>
<feature type="domain" description="Methyltransferase small" evidence="6">
    <location>
        <begin position="108"/>
        <end position="198"/>
    </location>
</feature>
<evidence type="ECO:0000256" key="4">
    <source>
        <dbReference type="ARBA" id="ARBA00022691"/>
    </source>
</evidence>
<sequence length="284" mass="32103">MDLKSSKHLVEAQNRASIFLDENGLDGTLARQYWLMLFDWTLTEYVQQLQKPVAIDLLEQYEVALKRLVKHEPIQYIVGYADFMNERFKVTPDTLIPREDTAGLIELAMNFLQNNPTSRVLDIGTGTGIIPIKLAKTFPAADISACDLSEAALKVAIENAESHNVEIYFVKSDLFNQLDSEAPFDVIISNPPYISENELSLMDESVKKFEPTLALFAEDEGLAIYQRIALEAHNYLNPNGLILLEIGFQQGEAVKAIFQSEYPDAEILIEKDLNSLDRYVKIQL</sequence>
<dbReference type="Gene3D" id="3.40.50.150">
    <property type="entry name" value="Vaccinia Virus protein VP39"/>
    <property type="match status" value="1"/>
</dbReference>
<dbReference type="InterPro" id="IPR019874">
    <property type="entry name" value="RF_methyltr_PrmC"/>
</dbReference>
<dbReference type="InterPro" id="IPR004556">
    <property type="entry name" value="HemK-like"/>
</dbReference>
<dbReference type="GO" id="GO:0102559">
    <property type="term" value="F:peptide chain release factor N(5)-glutamine methyltransferase activity"/>
    <property type="evidence" value="ECO:0007669"/>
    <property type="project" value="UniProtKB-EC"/>
</dbReference>